<dbReference type="SUPFAM" id="SSF52141">
    <property type="entry name" value="Uracil-DNA glycosylase-like"/>
    <property type="match status" value="1"/>
</dbReference>
<name>A0A4Q1D3M1_9BACT</name>
<dbReference type="AlphaFoldDB" id="A0A4Q1D3M1"/>
<evidence type="ECO:0000313" key="3">
    <source>
        <dbReference type="Proteomes" id="UP000290545"/>
    </source>
</evidence>
<evidence type="ECO:0000313" key="2">
    <source>
        <dbReference type="EMBL" id="RXK83010.1"/>
    </source>
</evidence>
<feature type="domain" description="Uracil-DNA glycosylase-like" evidence="1">
    <location>
        <begin position="53"/>
        <end position="233"/>
    </location>
</feature>
<dbReference type="CDD" id="cd19375">
    <property type="entry name" value="UDG-F3-like_SMUG2"/>
    <property type="match status" value="1"/>
</dbReference>
<dbReference type="InterPro" id="IPR005122">
    <property type="entry name" value="Uracil-DNA_glycosylase-like"/>
</dbReference>
<keyword evidence="3" id="KW-1185">Reference proteome</keyword>
<evidence type="ECO:0000259" key="1">
    <source>
        <dbReference type="Pfam" id="PF03167"/>
    </source>
</evidence>
<dbReference type="InterPro" id="IPR032579">
    <property type="entry name" value="Phe_SMUG2-like"/>
</dbReference>
<dbReference type="EMBL" id="SDHZ01000002">
    <property type="protein sequence ID" value="RXK83010.1"/>
    <property type="molecule type" value="Genomic_DNA"/>
</dbReference>
<dbReference type="RefSeq" id="WP_129003899.1">
    <property type="nucleotide sequence ID" value="NZ_SDHZ01000002.1"/>
</dbReference>
<organism evidence="2 3">
    <name type="scientific">Filimonas effusa</name>
    <dbReference type="NCBI Taxonomy" id="2508721"/>
    <lineage>
        <taxon>Bacteria</taxon>
        <taxon>Pseudomonadati</taxon>
        <taxon>Bacteroidota</taxon>
        <taxon>Chitinophagia</taxon>
        <taxon>Chitinophagales</taxon>
        <taxon>Chitinophagaceae</taxon>
        <taxon>Filimonas</taxon>
    </lineage>
</organism>
<proteinExistence type="predicted"/>
<dbReference type="Gene3D" id="3.40.470.10">
    <property type="entry name" value="Uracil-DNA glycosylase-like domain"/>
    <property type="match status" value="1"/>
</dbReference>
<dbReference type="Proteomes" id="UP000290545">
    <property type="component" value="Unassembled WGS sequence"/>
</dbReference>
<dbReference type="InterPro" id="IPR036895">
    <property type="entry name" value="Uracil-DNA_glycosylase-like_sf"/>
</dbReference>
<sequence>MSQRKNTPSFADKVIAFNESVHFEGKLPPGIRIMNPFREHPEVPAIASTFYKKFYDDHHPRHLILGINPGRFGSGVTGVPFTDTKRLKSECGIAYNGKETHEPSSVFIYDMINAFGGPSAFYSQFYIHSICPLGFTSVAANGKEVNYNYYDSQALTDAVYDFIIDNIRQQIALGVYTGTCFCFGTGKNEKFLRRLNEEYQFFGKIVALEHPRFIVQYKSKSKQDYIDKYLQAFAGVLEE</sequence>
<dbReference type="OrthoDB" id="7107805at2"/>
<reference evidence="2 3" key="1">
    <citation type="submission" date="2019-01" db="EMBL/GenBank/DDBJ databases">
        <title>Filimonas sp. strain TTM-71.</title>
        <authorList>
            <person name="Chen W.-M."/>
        </authorList>
    </citation>
    <scope>NUCLEOTIDE SEQUENCE [LARGE SCALE GENOMIC DNA]</scope>
    <source>
        <strain evidence="2 3">TTM-71</strain>
    </source>
</reference>
<protein>
    <submittedName>
        <fullName evidence="2">SMUG2 DNA glycosylase family protein</fullName>
    </submittedName>
</protein>
<accession>A0A4Q1D3M1</accession>
<comment type="caution">
    <text evidence="2">The sequence shown here is derived from an EMBL/GenBank/DDBJ whole genome shotgun (WGS) entry which is preliminary data.</text>
</comment>
<dbReference type="Pfam" id="PF03167">
    <property type="entry name" value="UDG"/>
    <property type="match status" value="1"/>
</dbReference>
<gene>
    <name evidence="2" type="ORF">ESB13_12865</name>
</gene>